<dbReference type="Proteomes" id="UP000321947">
    <property type="component" value="Unassembled WGS sequence"/>
</dbReference>
<evidence type="ECO:0000256" key="1">
    <source>
        <dbReference type="ARBA" id="ARBA00010088"/>
    </source>
</evidence>
<evidence type="ECO:0000256" key="2">
    <source>
        <dbReference type="ARBA" id="ARBA00022801"/>
    </source>
</evidence>
<dbReference type="OrthoDB" id="8119704at2759"/>
<evidence type="ECO:0000313" key="5">
    <source>
        <dbReference type="Proteomes" id="UP000321393"/>
    </source>
</evidence>
<reference evidence="5 6" key="1">
    <citation type="submission" date="2019-08" db="EMBL/GenBank/DDBJ databases">
        <title>Draft genome sequences of two oriental melons (Cucumis melo L. var makuwa).</title>
        <authorList>
            <person name="Kwon S.-Y."/>
        </authorList>
    </citation>
    <scope>NUCLEOTIDE SEQUENCE [LARGE SCALE GENOMIC DNA]</scope>
    <source>
        <strain evidence="6">cv. Chang Bougi</strain>
        <strain evidence="5">cv. SW 3</strain>
        <tissue evidence="3">Leaf</tissue>
    </source>
</reference>
<name>A0A5A7VB17_CUCMM</name>
<dbReference type="PANTHER" id="PTHR43248">
    <property type="entry name" value="2-SUCCINYL-6-HYDROXY-2,4-CYCLOHEXADIENE-1-CARBOXYLATE SYNTHASE"/>
    <property type="match status" value="1"/>
</dbReference>
<protein>
    <submittedName>
        <fullName evidence="3">Alpha/beta hydrolase domain-containing protein 11</fullName>
    </submittedName>
</protein>
<comment type="similarity">
    <text evidence="1">Belongs to the peptidase S33 family.</text>
</comment>
<evidence type="ECO:0000313" key="3">
    <source>
        <dbReference type="EMBL" id="KAA0064217.1"/>
    </source>
</evidence>
<dbReference type="PANTHER" id="PTHR43248:SF14">
    <property type="entry name" value="ALPHA_BETA-HYDROLASES SUPERFAMILY PROTEIN"/>
    <property type="match status" value="1"/>
</dbReference>
<dbReference type="EMBL" id="SSTD01007659">
    <property type="protein sequence ID" value="TYK18587.1"/>
    <property type="molecule type" value="Genomic_DNA"/>
</dbReference>
<proteinExistence type="inferred from homology"/>
<sequence>MIMLLAYCYRKIVQDVPPDVHINFLKVERSLHRRRFHATEELAVEERGRVKMHVLEDVCHWVHADNQQGLFRILSSSF</sequence>
<dbReference type="AlphaFoldDB" id="A0A5A7VB17"/>
<evidence type="ECO:0000313" key="4">
    <source>
        <dbReference type="EMBL" id="TYK18587.1"/>
    </source>
</evidence>
<gene>
    <name evidence="4" type="ORF">E5676_scaffold119G001140</name>
    <name evidence="3" type="ORF">E6C27_scaffold548G001650</name>
</gene>
<keyword evidence="2 3" id="KW-0378">Hydrolase</keyword>
<dbReference type="InterPro" id="IPR051601">
    <property type="entry name" value="Serine_prot/Carboxylest_S33"/>
</dbReference>
<dbReference type="Proteomes" id="UP000321393">
    <property type="component" value="Unassembled WGS sequence"/>
</dbReference>
<accession>A0A5A7VB17</accession>
<comment type="caution">
    <text evidence="3">The sequence shown here is derived from an EMBL/GenBank/DDBJ whole genome shotgun (WGS) entry which is preliminary data.</text>
</comment>
<evidence type="ECO:0000313" key="6">
    <source>
        <dbReference type="Proteomes" id="UP000321947"/>
    </source>
</evidence>
<dbReference type="EMBL" id="SSTE01001908">
    <property type="protein sequence ID" value="KAA0064217.1"/>
    <property type="molecule type" value="Genomic_DNA"/>
</dbReference>
<dbReference type="GO" id="GO:0016787">
    <property type="term" value="F:hydrolase activity"/>
    <property type="evidence" value="ECO:0007669"/>
    <property type="project" value="UniProtKB-KW"/>
</dbReference>
<organism evidence="3 5">
    <name type="scientific">Cucumis melo var. makuwa</name>
    <name type="common">Oriental melon</name>
    <dbReference type="NCBI Taxonomy" id="1194695"/>
    <lineage>
        <taxon>Eukaryota</taxon>
        <taxon>Viridiplantae</taxon>
        <taxon>Streptophyta</taxon>
        <taxon>Embryophyta</taxon>
        <taxon>Tracheophyta</taxon>
        <taxon>Spermatophyta</taxon>
        <taxon>Magnoliopsida</taxon>
        <taxon>eudicotyledons</taxon>
        <taxon>Gunneridae</taxon>
        <taxon>Pentapetalae</taxon>
        <taxon>rosids</taxon>
        <taxon>fabids</taxon>
        <taxon>Cucurbitales</taxon>
        <taxon>Cucurbitaceae</taxon>
        <taxon>Benincaseae</taxon>
        <taxon>Cucumis</taxon>
    </lineage>
</organism>